<evidence type="ECO:0000313" key="2">
    <source>
        <dbReference type="EMBL" id="CDW56718.1"/>
    </source>
</evidence>
<dbReference type="CDD" id="cd01794">
    <property type="entry name" value="Ubl_UBTD"/>
    <property type="match status" value="1"/>
</dbReference>
<proteinExistence type="predicted"/>
<keyword evidence="3" id="KW-1185">Reference proteome</keyword>
<gene>
    <name evidence="2" type="ORF">TTRE_0000500001</name>
</gene>
<dbReference type="InterPro" id="IPR000626">
    <property type="entry name" value="Ubiquitin-like_dom"/>
</dbReference>
<dbReference type="SMART" id="SM00213">
    <property type="entry name" value="UBQ"/>
    <property type="match status" value="1"/>
</dbReference>
<evidence type="ECO:0000313" key="3">
    <source>
        <dbReference type="Proteomes" id="UP000030665"/>
    </source>
</evidence>
<accession>A0A077ZAV1</accession>
<dbReference type="InterPro" id="IPR039869">
    <property type="entry name" value="UBTD1/2"/>
</dbReference>
<dbReference type="OrthoDB" id="1640476at2759"/>
<dbReference type="Pfam" id="PF00240">
    <property type="entry name" value="ubiquitin"/>
    <property type="match status" value="1"/>
</dbReference>
<dbReference type="InterPro" id="IPR029071">
    <property type="entry name" value="Ubiquitin-like_domsf"/>
</dbReference>
<protein>
    <submittedName>
        <fullName evidence="2">Ubiquitin domain containing protein</fullName>
    </submittedName>
</protein>
<dbReference type="Gene3D" id="3.10.20.90">
    <property type="entry name" value="Phosphatidylinositol 3-kinase Catalytic Subunit, Chain A, domain 1"/>
    <property type="match status" value="1"/>
</dbReference>
<dbReference type="SUPFAM" id="SSF54236">
    <property type="entry name" value="Ubiquitin-like"/>
    <property type="match status" value="1"/>
</dbReference>
<dbReference type="AlphaFoldDB" id="A0A077ZAV1"/>
<dbReference type="PANTHER" id="PTHR13609">
    <property type="entry name" value="UBIQUITIN DOMAIN CONTAINING 1 PROTEIN-RELATED"/>
    <property type="match status" value="1"/>
</dbReference>
<evidence type="ECO:0000259" key="1">
    <source>
        <dbReference type="PROSITE" id="PS50053"/>
    </source>
</evidence>
<dbReference type="InterPro" id="IPR038169">
    <property type="entry name" value="DC-UbP/UBTD2_N_sf"/>
</dbReference>
<name>A0A077ZAV1_TRITR</name>
<reference evidence="2" key="1">
    <citation type="submission" date="2014-01" db="EMBL/GenBank/DDBJ databases">
        <authorList>
            <person name="Aslett M."/>
        </authorList>
    </citation>
    <scope>NUCLEOTIDE SEQUENCE</scope>
</reference>
<dbReference type="Gene3D" id="1.20.225.20">
    <property type="entry name" value="Ub domain-containing protein, DC-UbP/UBTD2, N-terminal domain"/>
    <property type="match status" value="1"/>
</dbReference>
<dbReference type="PROSITE" id="PS50053">
    <property type="entry name" value="UBIQUITIN_2"/>
    <property type="match status" value="1"/>
</dbReference>
<feature type="domain" description="Ubiquitin-like" evidence="1">
    <location>
        <begin position="152"/>
        <end position="223"/>
    </location>
</feature>
<reference evidence="2" key="2">
    <citation type="submission" date="2014-03" db="EMBL/GenBank/DDBJ databases">
        <title>The whipworm genome and dual-species transcriptomics of an intimate host-pathogen interaction.</title>
        <authorList>
            <person name="Foth B.J."/>
            <person name="Tsai I.J."/>
            <person name="Reid A.J."/>
            <person name="Bancroft A.J."/>
            <person name="Nichol S."/>
            <person name="Tracey A."/>
            <person name="Holroyd N."/>
            <person name="Cotton J.A."/>
            <person name="Stanley E.J."/>
            <person name="Zarowiecki M."/>
            <person name="Liu J.Z."/>
            <person name="Huckvale T."/>
            <person name="Cooper P.J."/>
            <person name="Grencis R.K."/>
            <person name="Berriman M."/>
        </authorList>
    </citation>
    <scope>NUCLEOTIDE SEQUENCE [LARGE SCALE GENOMIC DNA]</scope>
</reference>
<organism evidence="2 3">
    <name type="scientific">Trichuris trichiura</name>
    <name type="common">Whipworm</name>
    <name type="synonym">Trichocephalus trichiurus</name>
    <dbReference type="NCBI Taxonomy" id="36087"/>
    <lineage>
        <taxon>Eukaryota</taxon>
        <taxon>Metazoa</taxon>
        <taxon>Ecdysozoa</taxon>
        <taxon>Nematoda</taxon>
        <taxon>Enoplea</taxon>
        <taxon>Dorylaimia</taxon>
        <taxon>Trichinellida</taxon>
        <taxon>Trichuridae</taxon>
        <taxon>Trichuris</taxon>
    </lineage>
</organism>
<dbReference type="Pfam" id="PF16455">
    <property type="entry name" value="UBD"/>
    <property type="match status" value="1"/>
</dbReference>
<dbReference type="Proteomes" id="UP000030665">
    <property type="component" value="Unassembled WGS sequence"/>
</dbReference>
<dbReference type="EMBL" id="HG806070">
    <property type="protein sequence ID" value="CDW56718.1"/>
    <property type="molecule type" value="Genomic_DNA"/>
</dbReference>
<sequence length="285" mass="31194">MGSCLGRGHVATFSDDMENTITIGKSKPLTQERIKWKSDVPVSLTELISKRDEFWETAPAFEGRKEIWDALKAAALQAEQGDFALAQAILDGACISLPDGTLRESYDELGNRYKVPVYCLSLPMNLVEERSLSSKGSDRSLSNGSSDSLNTISVKLRLSSTGKDIRLMVKSSDSVSKAKQRLRQLLPELPIPREQRWFFGGKMLSDRALIRDCNIPPGFVIQVDAFSKSLNGFSESSSARVSNCGDYTKDTGFKSGESLVACLPEKLSGGMEEKKGEELPTPVGT</sequence>
<dbReference type="InterPro" id="IPR032752">
    <property type="entry name" value="DC-UbP/UBTD2_N"/>
</dbReference>